<comment type="similarity">
    <text evidence="3">Belongs to the MCRIP family.</text>
</comment>
<evidence type="ECO:0000256" key="6">
    <source>
        <dbReference type="SAM" id="MobiDB-lite"/>
    </source>
</evidence>
<keyword evidence="5" id="KW-0539">Nucleus</keyword>
<dbReference type="GO" id="GO:0005634">
    <property type="term" value="C:nucleus"/>
    <property type="evidence" value="ECO:0007669"/>
    <property type="project" value="UniProtKB-SubCell"/>
</dbReference>
<sequence length="147" mass="17008">MYTVSNSSNRPFKLLANTRRGISQKVEPLESASSNRESTKCGPQPEISLPKPVFNHQANGRRTQTSKNHQASENYPPHYEELIKYVSDSWDSVQEEYECSKQSTDNRVPRVVYYQDNSTNSHLANFEPFDLESFWGERFLQNIQQST</sequence>
<dbReference type="RefSeq" id="XP_015928986.1">
    <property type="nucleotide sequence ID" value="XM_016073500.4"/>
</dbReference>
<protein>
    <submittedName>
        <fullName evidence="7">Protein FAM195A</fullName>
    </submittedName>
</protein>
<reference evidence="7" key="1">
    <citation type="journal article" date="2016" name="Mol. Ecol. Resour.">
        <title>Evaluation of the impact of RNA preservation methods of spiders for de novo transcriptome assembly.</title>
        <authorList>
            <person name="Kono N."/>
            <person name="Nakamura H."/>
            <person name="Ito Y."/>
            <person name="Tomita M."/>
            <person name="Arakawa K."/>
        </authorList>
    </citation>
    <scope>NUCLEOTIDE SEQUENCE</scope>
    <source>
        <tissue evidence="7">Whole body</tissue>
    </source>
</reference>
<dbReference type="InterPro" id="IPR029428">
    <property type="entry name" value="MCRIP"/>
</dbReference>
<dbReference type="OrthoDB" id="9983138at2759"/>
<dbReference type="EMBL" id="IAAA01005613">
    <property type="protein sequence ID" value="LAA02741.1"/>
    <property type="molecule type" value="mRNA"/>
</dbReference>
<feature type="compositionally biased region" description="Polar residues" evidence="6">
    <location>
        <begin position="1"/>
        <end position="10"/>
    </location>
</feature>
<evidence type="ECO:0000256" key="3">
    <source>
        <dbReference type="ARBA" id="ARBA00010821"/>
    </source>
</evidence>
<evidence type="ECO:0000256" key="5">
    <source>
        <dbReference type="ARBA" id="ARBA00023242"/>
    </source>
</evidence>
<dbReference type="GO" id="GO:0010494">
    <property type="term" value="C:cytoplasmic stress granule"/>
    <property type="evidence" value="ECO:0007669"/>
    <property type="project" value="UniProtKB-SubCell"/>
</dbReference>
<evidence type="ECO:0000256" key="4">
    <source>
        <dbReference type="ARBA" id="ARBA00022490"/>
    </source>
</evidence>
<dbReference type="GeneID" id="107455791"/>
<evidence type="ECO:0000256" key="1">
    <source>
        <dbReference type="ARBA" id="ARBA00004123"/>
    </source>
</evidence>
<proteinExistence type="evidence at transcript level"/>
<dbReference type="Pfam" id="PF14799">
    <property type="entry name" value="FAM195"/>
    <property type="match status" value="1"/>
</dbReference>
<evidence type="ECO:0000256" key="2">
    <source>
        <dbReference type="ARBA" id="ARBA00004210"/>
    </source>
</evidence>
<feature type="compositionally biased region" description="Polar residues" evidence="6">
    <location>
        <begin position="56"/>
        <end position="73"/>
    </location>
</feature>
<organism evidence="7">
    <name type="scientific">Parasteatoda tepidariorum</name>
    <name type="common">Common house spider</name>
    <name type="synonym">Achaearanea tepidariorum</name>
    <dbReference type="NCBI Taxonomy" id="114398"/>
    <lineage>
        <taxon>Eukaryota</taxon>
        <taxon>Metazoa</taxon>
        <taxon>Ecdysozoa</taxon>
        <taxon>Arthropoda</taxon>
        <taxon>Chelicerata</taxon>
        <taxon>Arachnida</taxon>
        <taxon>Araneae</taxon>
        <taxon>Araneomorphae</taxon>
        <taxon>Entelegynae</taxon>
        <taxon>Araneoidea</taxon>
        <taxon>Theridiidae</taxon>
        <taxon>Parasteatoda</taxon>
    </lineage>
</organism>
<keyword evidence="4" id="KW-0963">Cytoplasm</keyword>
<dbReference type="KEGG" id="ptep:107455791"/>
<name>A0A2L2Y3L4_PARTP</name>
<feature type="region of interest" description="Disordered" evidence="6">
    <location>
        <begin position="1"/>
        <end position="74"/>
    </location>
</feature>
<dbReference type="OMA" id="YESWNQV"/>
<accession>A0A2L2Y3L4</accession>
<evidence type="ECO:0000313" key="7">
    <source>
        <dbReference type="EMBL" id="LAA02741.1"/>
    </source>
</evidence>
<comment type="subcellular location">
    <subcellularLocation>
        <location evidence="2">Cytoplasm</location>
        <location evidence="2">Stress granule</location>
    </subcellularLocation>
    <subcellularLocation>
        <location evidence="1">Nucleus</location>
    </subcellularLocation>
</comment>
<dbReference type="AlphaFoldDB" id="A0A2L2Y3L4"/>